<name>A0A7K5KMK1_9TYRA</name>
<accession>A0A7K5KMK1</accession>
<dbReference type="AlphaFoldDB" id="A0A7K5KMK1"/>
<organism evidence="7 8">
    <name type="scientific">Mionectes macconnelli</name>
    <name type="common">McConnell's flycatcher</name>
    <dbReference type="NCBI Taxonomy" id="254557"/>
    <lineage>
        <taxon>Eukaryota</taxon>
        <taxon>Metazoa</taxon>
        <taxon>Chordata</taxon>
        <taxon>Craniata</taxon>
        <taxon>Vertebrata</taxon>
        <taxon>Euteleostomi</taxon>
        <taxon>Archelosauria</taxon>
        <taxon>Archosauria</taxon>
        <taxon>Dinosauria</taxon>
        <taxon>Saurischia</taxon>
        <taxon>Theropoda</taxon>
        <taxon>Coelurosauria</taxon>
        <taxon>Aves</taxon>
        <taxon>Neognathae</taxon>
        <taxon>Neoaves</taxon>
        <taxon>Telluraves</taxon>
        <taxon>Australaves</taxon>
        <taxon>Passeriformes</taxon>
        <taxon>Tyrannidae</taxon>
        <taxon>Mionectes</taxon>
    </lineage>
</organism>
<protein>
    <submittedName>
        <fullName evidence="7">ZNF34 protein</fullName>
    </submittedName>
</protein>
<dbReference type="SUPFAM" id="SSF57667">
    <property type="entry name" value="beta-beta-alpha zinc fingers"/>
    <property type="match status" value="1"/>
</dbReference>
<gene>
    <name evidence="7" type="primary">Znf34_2</name>
    <name evidence="7" type="ORF">MIOMAC_R01503</name>
</gene>
<evidence type="ECO:0000256" key="3">
    <source>
        <dbReference type="ARBA" id="ARBA00022771"/>
    </source>
</evidence>
<dbReference type="GO" id="GO:0008270">
    <property type="term" value="F:zinc ion binding"/>
    <property type="evidence" value="ECO:0007669"/>
    <property type="project" value="UniProtKB-KW"/>
</dbReference>
<feature type="non-terminal residue" evidence="7">
    <location>
        <position position="54"/>
    </location>
</feature>
<comment type="caution">
    <text evidence="7">The sequence shown here is derived from an EMBL/GenBank/DDBJ whole genome shotgun (WGS) entry which is preliminary data.</text>
</comment>
<keyword evidence="2" id="KW-0677">Repeat</keyword>
<dbReference type="InterPro" id="IPR013087">
    <property type="entry name" value="Znf_C2H2_type"/>
</dbReference>
<dbReference type="PANTHER" id="PTHR23226">
    <property type="entry name" value="ZINC FINGER AND SCAN DOMAIN-CONTAINING"/>
    <property type="match status" value="1"/>
</dbReference>
<keyword evidence="4" id="KW-0862">Zinc</keyword>
<evidence type="ECO:0000256" key="4">
    <source>
        <dbReference type="ARBA" id="ARBA00022833"/>
    </source>
</evidence>
<evidence type="ECO:0000259" key="6">
    <source>
        <dbReference type="PROSITE" id="PS50157"/>
    </source>
</evidence>
<dbReference type="PROSITE" id="PS00028">
    <property type="entry name" value="ZINC_FINGER_C2H2_1"/>
    <property type="match status" value="1"/>
</dbReference>
<evidence type="ECO:0000256" key="5">
    <source>
        <dbReference type="PROSITE-ProRule" id="PRU00042"/>
    </source>
</evidence>
<feature type="non-terminal residue" evidence="7">
    <location>
        <position position="1"/>
    </location>
</feature>
<evidence type="ECO:0000256" key="2">
    <source>
        <dbReference type="ARBA" id="ARBA00022737"/>
    </source>
</evidence>
<dbReference type="GO" id="GO:0000978">
    <property type="term" value="F:RNA polymerase II cis-regulatory region sequence-specific DNA binding"/>
    <property type="evidence" value="ECO:0007669"/>
    <property type="project" value="TreeGrafter"/>
</dbReference>
<evidence type="ECO:0000256" key="1">
    <source>
        <dbReference type="ARBA" id="ARBA00022723"/>
    </source>
</evidence>
<reference evidence="7 8" key="1">
    <citation type="submission" date="2019-09" db="EMBL/GenBank/DDBJ databases">
        <title>Bird 10,000 Genomes (B10K) Project - Family phase.</title>
        <authorList>
            <person name="Zhang G."/>
        </authorList>
    </citation>
    <scope>NUCLEOTIDE SEQUENCE [LARGE SCALE GENOMIC DNA]</scope>
    <source>
        <strain evidence="7">B10K-DU-003-16</strain>
        <tissue evidence="7">Mixed tissue sample</tissue>
    </source>
</reference>
<dbReference type="FunFam" id="3.30.160.60:FF:002343">
    <property type="entry name" value="Zinc finger protein 33A"/>
    <property type="match status" value="1"/>
</dbReference>
<dbReference type="Gene3D" id="3.30.160.60">
    <property type="entry name" value="Classic Zinc Finger"/>
    <property type="match status" value="2"/>
</dbReference>
<dbReference type="Proteomes" id="UP000525714">
    <property type="component" value="Unassembled WGS sequence"/>
</dbReference>
<keyword evidence="3 5" id="KW-0863">Zinc-finger</keyword>
<keyword evidence="8" id="KW-1185">Reference proteome</keyword>
<dbReference type="EMBL" id="VYZC01001976">
    <property type="protein sequence ID" value="NWT07362.1"/>
    <property type="molecule type" value="Genomic_DNA"/>
</dbReference>
<evidence type="ECO:0000313" key="7">
    <source>
        <dbReference type="EMBL" id="NWT07362.1"/>
    </source>
</evidence>
<feature type="domain" description="C2H2-type" evidence="6">
    <location>
        <begin position="27"/>
        <end position="54"/>
    </location>
</feature>
<dbReference type="Pfam" id="PF00096">
    <property type="entry name" value="zf-C2H2"/>
    <property type="match status" value="1"/>
</dbReference>
<sequence>CQEGGRTFIQSPDLMVHVHFHPREKPYKCLECRQRFSQIFNLFYHQRLHTGEGP</sequence>
<dbReference type="PANTHER" id="PTHR23226:SF85">
    <property type="entry name" value="ZINC FINGER PROTEIN 397"/>
    <property type="match status" value="1"/>
</dbReference>
<dbReference type="PROSITE" id="PS50157">
    <property type="entry name" value="ZINC_FINGER_C2H2_2"/>
    <property type="match status" value="2"/>
</dbReference>
<keyword evidence="1" id="KW-0479">Metal-binding</keyword>
<evidence type="ECO:0000313" key="8">
    <source>
        <dbReference type="Proteomes" id="UP000525714"/>
    </source>
</evidence>
<dbReference type="InterPro" id="IPR036236">
    <property type="entry name" value="Znf_C2H2_sf"/>
</dbReference>
<dbReference type="GO" id="GO:0000981">
    <property type="term" value="F:DNA-binding transcription factor activity, RNA polymerase II-specific"/>
    <property type="evidence" value="ECO:0007669"/>
    <property type="project" value="TreeGrafter"/>
</dbReference>
<proteinExistence type="predicted"/>
<feature type="domain" description="C2H2-type" evidence="6">
    <location>
        <begin position="1"/>
        <end position="26"/>
    </location>
</feature>